<evidence type="ECO:0000313" key="2">
    <source>
        <dbReference type="EMBL" id="CFX80385.1"/>
    </source>
</evidence>
<evidence type="ECO:0000259" key="1">
    <source>
        <dbReference type="Pfam" id="PF10105"/>
    </source>
</evidence>
<name>A0A0E3W3G1_9FIRM</name>
<protein>
    <recommendedName>
        <fullName evidence="1">DUF2344 domain-containing protein</fullName>
    </recommendedName>
</protein>
<proteinExistence type="predicted"/>
<sequence>MRLRAEYRVGPNLKFLGNLDMMHLLERALRRAEIPYRLTEGFNPHIKLSMGTVLPVGLWGENEYFDLELDEMAPQDFKNRINVVLPPDMQIKQCIAVPMQAASLMKTINTAQYDFILKPGQNAEYLVTSLLDCDKILVQSRGKNKQLLKDLRPGLYDMQVEPGDGFEVLAVMVSVNEPLNIRFDELLAVFAENGLKSENLLDFFRRGNYIREESKYYSPLEKV</sequence>
<organism evidence="2 3">
    <name type="scientific">Syntrophomonas zehnderi OL-4</name>
    <dbReference type="NCBI Taxonomy" id="690567"/>
    <lineage>
        <taxon>Bacteria</taxon>
        <taxon>Bacillati</taxon>
        <taxon>Bacillota</taxon>
        <taxon>Clostridia</taxon>
        <taxon>Eubacteriales</taxon>
        <taxon>Syntrophomonadaceae</taxon>
        <taxon>Syntrophomonas</taxon>
    </lineage>
</organism>
<dbReference type="STRING" id="690567.1901"/>
<keyword evidence="3" id="KW-1185">Reference proteome</keyword>
<dbReference type="OrthoDB" id="9780488at2"/>
<accession>A0A0E3W3G1</accession>
<dbReference type="AlphaFoldDB" id="A0A0E3W3G1"/>
<gene>
    <name evidence="2" type="ORF">1901</name>
</gene>
<dbReference type="Pfam" id="PF10105">
    <property type="entry name" value="DUF2344"/>
    <property type="match status" value="1"/>
</dbReference>
<reference evidence="2 3" key="1">
    <citation type="submission" date="2015-03" db="EMBL/GenBank/DDBJ databases">
        <authorList>
            <person name="Murphy D."/>
        </authorList>
    </citation>
    <scope>NUCLEOTIDE SEQUENCE [LARGE SCALE GENOMIC DNA]</scope>
    <source>
        <strain evidence="2 3">OL-4</strain>
    </source>
</reference>
<dbReference type="RefSeq" id="WP_052729706.1">
    <property type="nucleotide sequence ID" value="NZ_CGIH01000031.1"/>
</dbReference>
<evidence type="ECO:0000313" key="3">
    <source>
        <dbReference type="Proteomes" id="UP000045545"/>
    </source>
</evidence>
<dbReference type="EMBL" id="CGIH01000031">
    <property type="protein sequence ID" value="CFX80385.1"/>
    <property type="molecule type" value="Genomic_DNA"/>
</dbReference>
<dbReference type="NCBIfam" id="TIGR03936">
    <property type="entry name" value="sam_1_link_chp"/>
    <property type="match status" value="1"/>
</dbReference>
<feature type="domain" description="DUF2344" evidence="1">
    <location>
        <begin position="2"/>
        <end position="177"/>
    </location>
</feature>
<dbReference type="InterPro" id="IPR018768">
    <property type="entry name" value="DUF2344"/>
</dbReference>
<dbReference type="Proteomes" id="UP000045545">
    <property type="component" value="Unassembled WGS sequence"/>
</dbReference>